<protein>
    <submittedName>
        <fullName evidence="3">Uncharacterized protein</fullName>
    </submittedName>
</protein>
<evidence type="ECO:0000313" key="4">
    <source>
        <dbReference type="Proteomes" id="UP000026962"/>
    </source>
</evidence>
<feature type="region of interest" description="Disordered" evidence="2">
    <location>
        <begin position="142"/>
        <end position="161"/>
    </location>
</feature>
<dbReference type="PANTHER" id="PTHR36765:SF1">
    <property type="entry name" value="EXPRESSED PROTEIN"/>
    <property type="match status" value="1"/>
</dbReference>
<evidence type="ECO:0000256" key="2">
    <source>
        <dbReference type="SAM" id="MobiDB-lite"/>
    </source>
</evidence>
<dbReference type="Proteomes" id="UP000026962">
    <property type="component" value="Chromosome 3"/>
</dbReference>
<feature type="region of interest" description="Disordered" evidence="2">
    <location>
        <begin position="316"/>
        <end position="341"/>
    </location>
</feature>
<reference evidence="3" key="1">
    <citation type="submission" date="2015-04" db="UniProtKB">
        <authorList>
            <consortium name="EnsemblPlants"/>
        </authorList>
    </citation>
    <scope>IDENTIFICATION</scope>
</reference>
<proteinExistence type="predicted"/>
<accession>A0A0E0KA64</accession>
<dbReference type="eggNOG" id="ENOG502RZDK">
    <property type="taxonomic scope" value="Eukaryota"/>
</dbReference>
<name>A0A0E0KA64_ORYPU</name>
<feature type="coiled-coil region" evidence="1">
    <location>
        <begin position="493"/>
        <end position="522"/>
    </location>
</feature>
<feature type="compositionally biased region" description="Basic and acidic residues" evidence="2">
    <location>
        <begin position="149"/>
        <end position="161"/>
    </location>
</feature>
<feature type="compositionally biased region" description="Low complexity" evidence="2">
    <location>
        <begin position="327"/>
        <end position="336"/>
    </location>
</feature>
<sequence length="564" mass="60093">MGGGSIREAAKAAMIGGYRSAAAVRRAVLPASPAPQPAPSAAAEGRKAASTFAAVDDWVIPDREVFGPVPTHEEAMAATLDLKDSFQFAKTAQLESLPSGDLDVPTKVGQEGLVHSETPQDPVHSETQGLVDLGTSQGLVHSESSQDLIHSKTSDNEDNHEISLVSSGAPGRVVQAFTMLQDSPEAQDVVASLASDQNVWNAVMRNQKVMKFYKTYATKLSEDEVEGSESDSLQNSSELSSAGEAFMCYVEKMKVLVSEMVTNLSSIMQDLVATSEEGQSKGKLKTMIQDSKKDFANAPSVFVLLAIASIMRKEQAQMGGGGGGGRPTASGASSSSSDDDGDAAWKAAIESIAAVGFGVPLSNGAAKTTSGGGDDASHGVEQQPSQEGKAQAPGLKLYQIKVRNMLDDMLEKNLEIVKTPCLNLADPMETNGGIKLFKRAPPGIRMDAMDKYHVQLKRPRILPGTDIDEKSKKFRHMLKSVAVDGNDILVSAKKSSERSLARLEAREAAAKAAAKREEERKKLGSNKSDDATIISIGNHLRMRITMKVHLLPPLELLDVLCKHS</sequence>
<dbReference type="Gramene" id="OPUNC03G07080.2">
    <property type="protein sequence ID" value="OPUNC03G07080.2"/>
    <property type="gene ID" value="OPUNC03G07080"/>
</dbReference>
<dbReference type="STRING" id="4537.A0A0E0KA64"/>
<keyword evidence="1" id="KW-0175">Coiled coil</keyword>
<evidence type="ECO:0000256" key="1">
    <source>
        <dbReference type="SAM" id="Coils"/>
    </source>
</evidence>
<dbReference type="AlphaFoldDB" id="A0A0E0KA64"/>
<dbReference type="PANTHER" id="PTHR36765">
    <property type="entry name" value="EXPRESSED PROTEIN"/>
    <property type="match status" value="1"/>
</dbReference>
<dbReference type="EnsemblPlants" id="OPUNC03G07080.2">
    <property type="protein sequence ID" value="OPUNC03G07080.2"/>
    <property type="gene ID" value="OPUNC03G07080"/>
</dbReference>
<organism evidence="3">
    <name type="scientific">Oryza punctata</name>
    <name type="common">Red rice</name>
    <dbReference type="NCBI Taxonomy" id="4537"/>
    <lineage>
        <taxon>Eukaryota</taxon>
        <taxon>Viridiplantae</taxon>
        <taxon>Streptophyta</taxon>
        <taxon>Embryophyta</taxon>
        <taxon>Tracheophyta</taxon>
        <taxon>Spermatophyta</taxon>
        <taxon>Magnoliopsida</taxon>
        <taxon>Liliopsida</taxon>
        <taxon>Poales</taxon>
        <taxon>Poaceae</taxon>
        <taxon>BOP clade</taxon>
        <taxon>Oryzoideae</taxon>
        <taxon>Oryzeae</taxon>
        <taxon>Oryzinae</taxon>
        <taxon>Oryza</taxon>
    </lineage>
</organism>
<dbReference type="HOGENOM" id="CLU_521156_0_0_1"/>
<reference evidence="3" key="2">
    <citation type="submission" date="2018-05" db="EMBL/GenBank/DDBJ databases">
        <title>OpunRS2 (Oryza punctata Reference Sequence Version 2).</title>
        <authorList>
            <person name="Zhang J."/>
            <person name="Kudrna D."/>
            <person name="Lee S."/>
            <person name="Talag J."/>
            <person name="Welchert J."/>
            <person name="Wing R.A."/>
        </authorList>
    </citation>
    <scope>NUCLEOTIDE SEQUENCE [LARGE SCALE GENOMIC DNA]</scope>
</reference>
<keyword evidence="4" id="KW-1185">Reference proteome</keyword>
<feature type="region of interest" description="Disordered" evidence="2">
    <location>
        <begin position="366"/>
        <end position="392"/>
    </location>
</feature>
<evidence type="ECO:0000313" key="3">
    <source>
        <dbReference type="EnsemblPlants" id="OPUNC03G07080.2"/>
    </source>
</evidence>